<name>A0A918XM49_9GAMM</name>
<feature type="signal peptide" evidence="7">
    <location>
        <begin position="1"/>
        <end position="24"/>
    </location>
</feature>
<comment type="caution">
    <text evidence="9">The sequence shown here is derived from an EMBL/GenBank/DDBJ whole genome shotgun (WGS) entry which is preliminary data.</text>
</comment>
<comment type="cofactor">
    <cofactor evidence="1">
        <name>Zn(2+)</name>
        <dbReference type="ChEBI" id="CHEBI:29105"/>
    </cofactor>
</comment>
<dbReference type="PANTHER" id="PTHR22726:SF24">
    <property type="entry name" value="M48 FAMILY METALLOPEPTIDASE"/>
    <property type="match status" value="1"/>
</dbReference>
<feature type="domain" description="Peptidase M48" evidence="8">
    <location>
        <begin position="45"/>
        <end position="232"/>
    </location>
</feature>
<keyword evidence="2" id="KW-0645">Protease</keyword>
<dbReference type="RefSeq" id="WP_189478680.1">
    <property type="nucleotide sequence ID" value="NZ_BMYM01000004.1"/>
</dbReference>
<keyword evidence="7" id="KW-0732">Signal</keyword>
<dbReference type="InterPro" id="IPR051156">
    <property type="entry name" value="Mito/Outer_Membr_Metalloprot"/>
</dbReference>
<dbReference type="Gene3D" id="3.30.2010.10">
    <property type="entry name" value="Metalloproteases ('zincins'), catalytic domain"/>
    <property type="match status" value="1"/>
</dbReference>
<evidence type="ECO:0000256" key="3">
    <source>
        <dbReference type="ARBA" id="ARBA00022723"/>
    </source>
</evidence>
<reference evidence="9" key="2">
    <citation type="submission" date="2020-09" db="EMBL/GenBank/DDBJ databases">
        <authorList>
            <person name="Sun Q."/>
            <person name="Kim S."/>
        </authorList>
    </citation>
    <scope>NUCLEOTIDE SEQUENCE</scope>
    <source>
        <strain evidence="9">KCTC 23430</strain>
    </source>
</reference>
<reference evidence="9" key="1">
    <citation type="journal article" date="2014" name="Int. J. Syst. Evol. Microbiol.">
        <title>Complete genome sequence of Corynebacterium casei LMG S-19264T (=DSM 44701T), isolated from a smear-ripened cheese.</title>
        <authorList>
            <consortium name="US DOE Joint Genome Institute (JGI-PGF)"/>
            <person name="Walter F."/>
            <person name="Albersmeier A."/>
            <person name="Kalinowski J."/>
            <person name="Ruckert C."/>
        </authorList>
    </citation>
    <scope>NUCLEOTIDE SEQUENCE</scope>
    <source>
        <strain evidence="9">KCTC 23430</strain>
    </source>
</reference>
<dbReference type="Proteomes" id="UP000644693">
    <property type="component" value="Unassembled WGS sequence"/>
</dbReference>
<sequence length="460" mass="50634">MRRPLQLWSAVCLLLAFAVSPAHAGVGEEMYAKFQADGAFYDDPELQAYIDRIGQRLVANSDMPKKTFTFSVLDSPDINAFATPGGFIYINRGLMAYLDNEAELAGVLAHEIGHVTGRHHGRRQTAGVTNKILSTTVGILTGSRDVMDASSMYGAELISGFGRDMELEADGLGAEYMHKSGYDVDALLEVIGVLKDQEQFQRVKARETGRPVKTYHGLYATHPRNDKRLQTVVRAANDLDQSEYIENPEQPGEFRRHINGLVWGASVQGQSDPDRYYHNKLGFTFKHPPGWTVDAGSRAITTRAADNSASLAITLKRRDRNASPQSVLEGGAAGNLSQAEALEQYGLEGYTAVASSGGTDKRLAVIDYNYTYLFEGSAASFTAADADLKSIIESFRPMQDREKREGRPQYVRYLQVPRGATLASLASSLRVPDAEAQLRLINGFYPRGEPRTGDWIKVIQ</sequence>
<dbReference type="GO" id="GO:0016020">
    <property type="term" value="C:membrane"/>
    <property type="evidence" value="ECO:0007669"/>
    <property type="project" value="TreeGrafter"/>
</dbReference>
<evidence type="ECO:0000256" key="7">
    <source>
        <dbReference type="SAM" id="SignalP"/>
    </source>
</evidence>
<dbReference type="GO" id="GO:0004222">
    <property type="term" value="F:metalloendopeptidase activity"/>
    <property type="evidence" value="ECO:0007669"/>
    <property type="project" value="InterPro"/>
</dbReference>
<keyword evidence="10" id="KW-1185">Reference proteome</keyword>
<dbReference type="Pfam" id="PF01435">
    <property type="entry name" value="Peptidase_M48"/>
    <property type="match status" value="1"/>
</dbReference>
<dbReference type="PANTHER" id="PTHR22726">
    <property type="entry name" value="METALLOENDOPEPTIDASE OMA1"/>
    <property type="match status" value="1"/>
</dbReference>
<accession>A0A918XM49</accession>
<feature type="chain" id="PRO_5037527413" description="Peptidase M48 domain-containing protein" evidence="7">
    <location>
        <begin position="25"/>
        <end position="460"/>
    </location>
</feature>
<keyword evidence="6" id="KW-0482">Metalloprotease</keyword>
<evidence type="ECO:0000256" key="2">
    <source>
        <dbReference type="ARBA" id="ARBA00022670"/>
    </source>
</evidence>
<evidence type="ECO:0000313" key="9">
    <source>
        <dbReference type="EMBL" id="GHD39089.1"/>
    </source>
</evidence>
<evidence type="ECO:0000256" key="6">
    <source>
        <dbReference type="ARBA" id="ARBA00023049"/>
    </source>
</evidence>
<keyword evidence="5" id="KW-0862">Zinc</keyword>
<keyword evidence="4" id="KW-0378">Hydrolase</keyword>
<evidence type="ECO:0000256" key="4">
    <source>
        <dbReference type="ARBA" id="ARBA00022801"/>
    </source>
</evidence>
<dbReference type="GO" id="GO:0051603">
    <property type="term" value="P:proteolysis involved in protein catabolic process"/>
    <property type="evidence" value="ECO:0007669"/>
    <property type="project" value="TreeGrafter"/>
</dbReference>
<dbReference type="GO" id="GO:0046872">
    <property type="term" value="F:metal ion binding"/>
    <property type="evidence" value="ECO:0007669"/>
    <property type="project" value="UniProtKB-KW"/>
</dbReference>
<proteinExistence type="predicted"/>
<organism evidence="9 10">
    <name type="scientific">Parahalioglobus pacificus</name>
    <dbReference type="NCBI Taxonomy" id="930806"/>
    <lineage>
        <taxon>Bacteria</taxon>
        <taxon>Pseudomonadati</taxon>
        <taxon>Pseudomonadota</taxon>
        <taxon>Gammaproteobacteria</taxon>
        <taxon>Cellvibrionales</taxon>
        <taxon>Halieaceae</taxon>
        <taxon>Parahalioglobus</taxon>
    </lineage>
</organism>
<keyword evidence="3" id="KW-0479">Metal-binding</keyword>
<evidence type="ECO:0000256" key="1">
    <source>
        <dbReference type="ARBA" id="ARBA00001947"/>
    </source>
</evidence>
<dbReference type="EMBL" id="BMYM01000004">
    <property type="protein sequence ID" value="GHD39089.1"/>
    <property type="molecule type" value="Genomic_DNA"/>
</dbReference>
<protein>
    <recommendedName>
        <fullName evidence="8">Peptidase M48 domain-containing protein</fullName>
    </recommendedName>
</protein>
<dbReference type="InterPro" id="IPR001915">
    <property type="entry name" value="Peptidase_M48"/>
</dbReference>
<evidence type="ECO:0000256" key="5">
    <source>
        <dbReference type="ARBA" id="ARBA00022833"/>
    </source>
</evidence>
<gene>
    <name evidence="9" type="ORF">GCM10007053_30290</name>
</gene>
<evidence type="ECO:0000259" key="8">
    <source>
        <dbReference type="Pfam" id="PF01435"/>
    </source>
</evidence>
<evidence type="ECO:0000313" key="10">
    <source>
        <dbReference type="Proteomes" id="UP000644693"/>
    </source>
</evidence>
<dbReference type="AlphaFoldDB" id="A0A918XM49"/>